<name>A0A1M5HBW9_9FLAO</name>
<dbReference type="Pfam" id="PF03629">
    <property type="entry name" value="SASA"/>
    <property type="match status" value="1"/>
</dbReference>
<dbReference type="AlphaFoldDB" id="A0A1M5HBW9"/>
<gene>
    <name evidence="4" type="ORF">SAMN05443549_102170</name>
</gene>
<dbReference type="Gene3D" id="3.40.50.1110">
    <property type="entry name" value="SGNH hydrolase"/>
    <property type="match status" value="1"/>
</dbReference>
<dbReference type="Proteomes" id="UP000184516">
    <property type="component" value="Unassembled WGS sequence"/>
</dbReference>
<evidence type="ECO:0000313" key="4">
    <source>
        <dbReference type="EMBL" id="SHG13470.1"/>
    </source>
</evidence>
<dbReference type="RefSeq" id="WP_073369093.1">
    <property type="nucleotide sequence ID" value="NZ_FQWB01000002.1"/>
</dbReference>
<organism evidence="4 5">
    <name type="scientific">Flavobacterium fluvii</name>
    <dbReference type="NCBI Taxonomy" id="468056"/>
    <lineage>
        <taxon>Bacteria</taxon>
        <taxon>Pseudomonadati</taxon>
        <taxon>Bacteroidota</taxon>
        <taxon>Flavobacteriia</taxon>
        <taxon>Flavobacteriales</taxon>
        <taxon>Flavobacteriaceae</taxon>
        <taxon>Flavobacterium</taxon>
    </lineage>
</organism>
<proteinExistence type="predicted"/>
<evidence type="ECO:0000313" key="5">
    <source>
        <dbReference type="Proteomes" id="UP000184516"/>
    </source>
</evidence>
<dbReference type="OrthoDB" id="9816001at2"/>
<feature type="domain" description="Sialate O-acetylesterase" evidence="3">
    <location>
        <begin position="280"/>
        <end position="378"/>
    </location>
</feature>
<accession>A0A1M5HBW9</accession>
<keyword evidence="5" id="KW-1185">Reference proteome</keyword>
<dbReference type="STRING" id="468056.SAMN05443549_102170"/>
<evidence type="ECO:0000256" key="1">
    <source>
        <dbReference type="ARBA" id="ARBA00022801"/>
    </source>
</evidence>
<sequence length="511" mass="57470">MICIKKLLIILIVLGANLSATAQVKLPALVGDNMVLQQNAKVNLWGWASPNEKISIQLGWQTVPVTITTNPDGTWKTAVDTPQGSEKAYNITIEGANKIILHNVLIGEVWICSGQSNMYFPVGKEEGTWKTGVKNYEEEIANATYPNIRIFTVLTKASPKPLDDVTGSWAACSPSSVKTFSAVAYFFGRNLYQNLKIPIGLISSSWGGTKAEAWTSQNVLEGNPDFLSILETDAKNEKLYQEKLENYYQDLKKERIANNNDLSKTELKKPKKEDNKTSYVLYNAMLRPLINYTMKGVIWYQGESNAEQAFLYRSLFPAMVKNWRSDWNQGDFPFYYVQITPHRSQNPDIREAQLLSLKNIPNSGMVVTTDVGNATNIHPIDKQTVGYRLALLARAKTYNEANLTYSGPIYNHMKIKKERVQLFFDYANSGLVKNGEVLKEFEIAGKDQVFYPADAKIDGKTVVVSSSKVKNPVAVRFAWKAIPEPNLFNKENLPASPFRTDDWVNQPLKIN</sequence>
<dbReference type="EMBL" id="FQWB01000002">
    <property type="protein sequence ID" value="SHG13470.1"/>
    <property type="molecule type" value="Genomic_DNA"/>
</dbReference>
<keyword evidence="1" id="KW-0378">Hydrolase</keyword>
<keyword evidence="2" id="KW-0732">Signal</keyword>
<dbReference type="SUPFAM" id="SSF52266">
    <property type="entry name" value="SGNH hydrolase"/>
    <property type="match status" value="1"/>
</dbReference>
<dbReference type="InterPro" id="IPR039329">
    <property type="entry name" value="SIAE"/>
</dbReference>
<evidence type="ECO:0000256" key="2">
    <source>
        <dbReference type="SAM" id="SignalP"/>
    </source>
</evidence>
<evidence type="ECO:0000259" key="3">
    <source>
        <dbReference type="Pfam" id="PF03629"/>
    </source>
</evidence>
<reference evidence="5" key="1">
    <citation type="submission" date="2016-11" db="EMBL/GenBank/DDBJ databases">
        <authorList>
            <person name="Varghese N."/>
            <person name="Submissions S."/>
        </authorList>
    </citation>
    <scope>NUCLEOTIDE SEQUENCE [LARGE SCALE GENOMIC DNA]</scope>
    <source>
        <strain evidence="5">DSM 19978</strain>
    </source>
</reference>
<protein>
    <submittedName>
        <fullName evidence="4">Sialate O-acetylesterase</fullName>
    </submittedName>
</protein>
<feature type="signal peptide" evidence="2">
    <location>
        <begin position="1"/>
        <end position="22"/>
    </location>
</feature>
<dbReference type="GO" id="GO:0001681">
    <property type="term" value="F:sialate O-acetylesterase activity"/>
    <property type="evidence" value="ECO:0007669"/>
    <property type="project" value="InterPro"/>
</dbReference>
<dbReference type="GO" id="GO:0005975">
    <property type="term" value="P:carbohydrate metabolic process"/>
    <property type="evidence" value="ECO:0007669"/>
    <property type="project" value="TreeGrafter"/>
</dbReference>
<dbReference type="PANTHER" id="PTHR22901">
    <property type="entry name" value="SIALATE O-ACETYLESTERASE"/>
    <property type="match status" value="1"/>
</dbReference>
<dbReference type="InterPro" id="IPR036514">
    <property type="entry name" value="SGNH_hydro_sf"/>
</dbReference>
<feature type="chain" id="PRO_5012115603" evidence="2">
    <location>
        <begin position="23"/>
        <end position="511"/>
    </location>
</feature>
<dbReference type="InterPro" id="IPR005181">
    <property type="entry name" value="SASA"/>
</dbReference>
<dbReference type="PANTHER" id="PTHR22901:SF0">
    <property type="entry name" value="SIALATE O-ACETYLESTERASE"/>
    <property type="match status" value="1"/>
</dbReference>